<dbReference type="Gene3D" id="2.40.160.20">
    <property type="match status" value="1"/>
</dbReference>
<dbReference type="GO" id="GO:0055085">
    <property type="term" value="P:transmembrane transport"/>
    <property type="evidence" value="ECO:0007669"/>
    <property type="project" value="TreeGrafter"/>
</dbReference>
<comment type="similarity">
    <text evidence="1">Belongs to the OmpW/AlkL family.</text>
</comment>
<keyword evidence="2" id="KW-0614">Plasmid</keyword>
<protein>
    <recommendedName>
        <fullName evidence="3">Outer membrane protein W</fullName>
    </recommendedName>
</protein>
<evidence type="ECO:0000256" key="1">
    <source>
        <dbReference type="ARBA" id="ARBA00009330"/>
    </source>
</evidence>
<proteinExistence type="inferred from homology"/>
<dbReference type="EMBL" id="LR743510">
    <property type="protein sequence ID" value="CAA2136989.1"/>
    <property type="molecule type" value="Genomic_DNA"/>
</dbReference>
<name>A0A679JYA7_9HYPH</name>
<dbReference type="RefSeq" id="WP_339159032.1">
    <property type="nucleotide sequence ID" value="NZ_LR743510.1"/>
</dbReference>
<dbReference type="Pfam" id="PF03922">
    <property type="entry name" value="OmpW"/>
    <property type="match status" value="1"/>
</dbReference>
<reference evidence="2" key="1">
    <citation type="submission" date="2019-12" db="EMBL/GenBank/DDBJ databases">
        <authorList>
            <person name="Cremers G."/>
        </authorList>
    </citation>
    <scope>NUCLEOTIDE SEQUENCE</scope>
    <source>
        <strain evidence="2">Mbul2</strain>
        <plasmid evidence="2">1</plasmid>
    </source>
</reference>
<dbReference type="AlphaFoldDB" id="A0A679JYA7"/>
<evidence type="ECO:0008006" key="3">
    <source>
        <dbReference type="Google" id="ProtNLM"/>
    </source>
</evidence>
<dbReference type="SUPFAM" id="SSF56925">
    <property type="entry name" value="OMPA-like"/>
    <property type="match status" value="1"/>
</dbReference>
<sequence>MILFESRLSKTFDFQNRCVALISGNISVSSFAIPLALLLVGLDAKSTWAAEPSDPAGAWSAPVDAAGLQAGDWLVRGRLAGTIPMQRSSRIEFIGGQIDTPTAILPDFDVSYFLTDHIAVEAQAGAVRTRPVIRNSLFGDIAIGSIWSAAAMGTVQYHILPNARLNPYLGVGVAANTPLAIEPAAGIPDFKLKSQASFVIQAGLDYHLTGNWFANTAVKYVFLPRQSYAVAGVKVEAEMSMLIVGAGLGYRF</sequence>
<dbReference type="PANTHER" id="PTHR36920:SF1">
    <property type="entry name" value="OUTER MEMBRANE PROTEIN W"/>
    <property type="match status" value="1"/>
</dbReference>
<evidence type="ECO:0000313" key="2">
    <source>
        <dbReference type="EMBL" id="CAA2136989.1"/>
    </source>
</evidence>
<geneLocation type="plasmid" evidence="2">
    <name>1</name>
</geneLocation>
<accession>A0A679JYA7</accession>
<dbReference type="InterPro" id="IPR005618">
    <property type="entry name" value="OMPW"/>
</dbReference>
<gene>
    <name evidence="2" type="ORF">MBLL_00437</name>
</gene>
<dbReference type="PANTHER" id="PTHR36920">
    <property type="match status" value="1"/>
</dbReference>
<dbReference type="InterPro" id="IPR011250">
    <property type="entry name" value="OMP/PagP_B-barrel"/>
</dbReference>
<organism evidence="2">
    <name type="scientific">Methylobacterium bullatum</name>
    <dbReference type="NCBI Taxonomy" id="570505"/>
    <lineage>
        <taxon>Bacteria</taxon>
        <taxon>Pseudomonadati</taxon>
        <taxon>Pseudomonadota</taxon>
        <taxon>Alphaproteobacteria</taxon>
        <taxon>Hyphomicrobiales</taxon>
        <taxon>Methylobacteriaceae</taxon>
        <taxon>Methylobacterium</taxon>
    </lineage>
</organism>
<dbReference type="GO" id="GO:0019867">
    <property type="term" value="C:outer membrane"/>
    <property type="evidence" value="ECO:0007669"/>
    <property type="project" value="InterPro"/>
</dbReference>